<keyword evidence="2" id="KW-0902">Two-component regulatory system</keyword>
<accession>A0A6S7CYT5</accession>
<keyword evidence="3" id="KW-0805">Transcription regulation</keyword>
<feature type="domain" description="Response regulatory" evidence="8">
    <location>
        <begin position="12"/>
        <end position="128"/>
    </location>
</feature>
<dbReference type="SUPFAM" id="SSF46894">
    <property type="entry name" value="C-terminal effector domain of the bipartite response regulators"/>
    <property type="match status" value="1"/>
</dbReference>
<evidence type="ECO:0000259" key="9">
    <source>
        <dbReference type="PROSITE" id="PS51755"/>
    </source>
</evidence>
<evidence type="ECO:0000256" key="7">
    <source>
        <dbReference type="PROSITE-ProRule" id="PRU01091"/>
    </source>
</evidence>
<dbReference type="PANTHER" id="PTHR48111:SF1">
    <property type="entry name" value="TWO-COMPONENT RESPONSE REGULATOR ORR33"/>
    <property type="match status" value="1"/>
</dbReference>
<dbReference type="PROSITE" id="PS50110">
    <property type="entry name" value="RESPONSE_REGULATORY"/>
    <property type="match status" value="1"/>
</dbReference>
<dbReference type="EMBL" id="CADIJS010000002">
    <property type="protein sequence ID" value="CAB3686366.1"/>
    <property type="molecule type" value="Genomic_DNA"/>
</dbReference>
<dbReference type="GO" id="GO:0000156">
    <property type="term" value="F:phosphorelay response regulator activity"/>
    <property type="evidence" value="ECO:0007669"/>
    <property type="project" value="TreeGrafter"/>
</dbReference>
<dbReference type="SMART" id="SM00862">
    <property type="entry name" value="Trans_reg_C"/>
    <property type="match status" value="1"/>
</dbReference>
<keyword evidence="13" id="KW-1185">Reference proteome</keyword>
<feature type="DNA-binding region" description="OmpR/PhoB-type" evidence="7">
    <location>
        <begin position="134"/>
        <end position="239"/>
    </location>
</feature>
<dbReference type="GO" id="GO:0005829">
    <property type="term" value="C:cytosol"/>
    <property type="evidence" value="ECO:0007669"/>
    <property type="project" value="TreeGrafter"/>
</dbReference>
<dbReference type="InterPro" id="IPR016032">
    <property type="entry name" value="Sig_transdc_resp-reg_C-effctor"/>
</dbReference>
<keyword evidence="5" id="KW-0804">Transcription</keyword>
<evidence type="ECO:0000259" key="8">
    <source>
        <dbReference type="PROSITE" id="PS50110"/>
    </source>
</evidence>
<dbReference type="InterPro" id="IPR011006">
    <property type="entry name" value="CheY-like_superfamily"/>
</dbReference>
<dbReference type="Proteomes" id="UP000494105">
    <property type="component" value="Unassembled WGS sequence"/>
</dbReference>
<dbReference type="InterPro" id="IPR001789">
    <property type="entry name" value="Sig_transdc_resp-reg_receiver"/>
</dbReference>
<reference evidence="12 13" key="1">
    <citation type="submission" date="2020-04" db="EMBL/GenBank/DDBJ databases">
        <authorList>
            <person name="De Canck E."/>
        </authorList>
    </citation>
    <scope>NUCLEOTIDE SEQUENCE [LARGE SCALE GENOMIC DNA]</scope>
    <source>
        <strain evidence="11 12">LMG 1861</strain>
        <strain evidence="10 13">LMG 1873</strain>
    </source>
</reference>
<dbReference type="Pfam" id="PF00072">
    <property type="entry name" value="Response_reg"/>
    <property type="match status" value="1"/>
</dbReference>
<evidence type="ECO:0000313" key="12">
    <source>
        <dbReference type="Proteomes" id="UP000494105"/>
    </source>
</evidence>
<dbReference type="AlphaFoldDB" id="A0A6S7CYT5"/>
<keyword evidence="4 7" id="KW-0238">DNA-binding</keyword>
<dbReference type="GO" id="GO:0032993">
    <property type="term" value="C:protein-DNA complex"/>
    <property type="evidence" value="ECO:0007669"/>
    <property type="project" value="TreeGrafter"/>
</dbReference>
<dbReference type="Gene3D" id="1.10.10.10">
    <property type="entry name" value="Winged helix-like DNA-binding domain superfamily/Winged helix DNA-binding domain"/>
    <property type="match status" value="1"/>
</dbReference>
<evidence type="ECO:0000313" key="10">
    <source>
        <dbReference type="EMBL" id="CAB3686366.1"/>
    </source>
</evidence>
<evidence type="ECO:0000313" key="11">
    <source>
        <dbReference type="EMBL" id="CAB3870758.1"/>
    </source>
</evidence>
<dbReference type="InterPro" id="IPR001867">
    <property type="entry name" value="OmpR/PhoB-type_DNA-bd"/>
</dbReference>
<evidence type="ECO:0000256" key="3">
    <source>
        <dbReference type="ARBA" id="ARBA00023015"/>
    </source>
</evidence>
<evidence type="ECO:0000256" key="2">
    <source>
        <dbReference type="ARBA" id="ARBA00023012"/>
    </source>
</evidence>
<dbReference type="EMBL" id="CADILD010000002">
    <property type="protein sequence ID" value="CAB3870758.1"/>
    <property type="molecule type" value="Genomic_DNA"/>
</dbReference>
<sequence length="249" mass="26781">MRANAGAEPVVTIIVVDDHGDWRDTIVETIQDLGLDKAILTAGSLAELDKLLLTVTPGILVLDAMLPDGDAFTRIAHLRTCYPSMGIIMLTGRLLSEDKVSGLSLGADHYLTKPVNLAELGATLVSLSRRLRVVPATGADDAPSDTWRFDPSRRTLVSPERVSVELTDTESRLIGALIQAAPLPLSRGRLVEALGASVDAYDTHRLDAHMHRLRRKLRALAGGDMGIRTVYGVGYVCTTPVQVVGNSKL</sequence>
<gene>
    <name evidence="11" type="primary">phoP_3</name>
    <name evidence="10" type="synonym">phoP_2</name>
    <name evidence="11" type="ORF">LMG1861_02750</name>
    <name evidence="10" type="ORF">LMG1873_01871</name>
</gene>
<dbReference type="CDD" id="cd00383">
    <property type="entry name" value="trans_reg_C"/>
    <property type="match status" value="1"/>
</dbReference>
<dbReference type="PROSITE" id="PS51755">
    <property type="entry name" value="OMPR_PHOB"/>
    <property type="match status" value="1"/>
</dbReference>
<dbReference type="GO" id="GO:0000976">
    <property type="term" value="F:transcription cis-regulatory region binding"/>
    <property type="evidence" value="ECO:0007669"/>
    <property type="project" value="TreeGrafter"/>
</dbReference>
<name>A0A6S7CYT5_9BURK</name>
<keyword evidence="1 6" id="KW-0597">Phosphoprotein</keyword>
<dbReference type="PANTHER" id="PTHR48111">
    <property type="entry name" value="REGULATOR OF RPOS"/>
    <property type="match status" value="1"/>
</dbReference>
<dbReference type="GO" id="GO:0006355">
    <property type="term" value="P:regulation of DNA-templated transcription"/>
    <property type="evidence" value="ECO:0007669"/>
    <property type="project" value="InterPro"/>
</dbReference>
<evidence type="ECO:0000256" key="1">
    <source>
        <dbReference type="ARBA" id="ARBA00022553"/>
    </source>
</evidence>
<evidence type="ECO:0000256" key="6">
    <source>
        <dbReference type="PROSITE-ProRule" id="PRU00169"/>
    </source>
</evidence>
<dbReference type="InterPro" id="IPR039420">
    <property type="entry name" value="WalR-like"/>
</dbReference>
<dbReference type="Proteomes" id="UP000494116">
    <property type="component" value="Unassembled WGS sequence"/>
</dbReference>
<organism evidence="11 12">
    <name type="scientific">Achromobacter piechaudii</name>
    <dbReference type="NCBI Taxonomy" id="72556"/>
    <lineage>
        <taxon>Bacteria</taxon>
        <taxon>Pseudomonadati</taxon>
        <taxon>Pseudomonadota</taxon>
        <taxon>Betaproteobacteria</taxon>
        <taxon>Burkholderiales</taxon>
        <taxon>Alcaligenaceae</taxon>
        <taxon>Achromobacter</taxon>
    </lineage>
</organism>
<feature type="modified residue" description="4-aspartylphosphate" evidence="6">
    <location>
        <position position="63"/>
    </location>
</feature>
<dbReference type="InterPro" id="IPR036388">
    <property type="entry name" value="WH-like_DNA-bd_sf"/>
</dbReference>
<evidence type="ECO:0000256" key="4">
    <source>
        <dbReference type="ARBA" id="ARBA00023125"/>
    </source>
</evidence>
<dbReference type="Gene3D" id="3.40.50.2300">
    <property type="match status" value="1"/>
</dbReference>
<proteinExistence type="predicted"/>
<feature type="domain" description="OmpR/PhoB-type" evidence="9">
    <location>
        <begin position="134"/>
        <end position="239"/>
    </location>
</feature>
<dbReference type="Pfam" id="PF00486">
    <property type="entry name" value="Trans_reg_C"/>
    <property type="match status" value="1"/>
</dbReference>
<dbReference type="SUPFAM" id="SSF52172">
    <property type="entry name" value="CheY-like"/>
    <property type="match status" value="1"/>
</dbReference>
<evidence type="ECO:0000313" key="13">
    <source>
        <dbReference type="Proteomes" id="UP000494116"/>
    </source>
</evidence>
<evidence type="ECO:0000256" key="5">
    <source>
        <dbReference type="ARBA" id="ARBA00023163"/>
    </source>
</evidence>
<dbReference type="SMART" id="SM00448">
    <property type="entry name" value="REC"/>
    <property type="match status" value="1"/>
</dbReference>
<protein>
    <submittedName>
        <fullName evidence="11">Virulence transcriptional regulatory protein PhoP</fullName>
    </submittedName>
</protein>